<dbReference type="AlphaFoldDB" id="X1IDN1"/>
<feature type="non-terminal residue" evidence="3">
    <location>
        <position position="67"/>
    </location>
</feature>
<evidence type="ECO:0000256" key="1">
    <source>
        <dbReference type="ARBA" id="ARBA00023235"/>
    </source>
</evidence>
<dbReference type="GO" id="GO:0005737">
    <property type="term" value="C:cytoplasm"/>
    <property type="evidence" value="ECO:0007669"/>
    <property type="project" value="InterPro"/>
</dbReference>
<dbReference type="EMBL" id="BARU01021012">
    <property type="protein sequence ID" value="GAH55693.1"/>
    <property type="molecule type" value="Genomic_DNA"/>
</dbReference>
<dbReference type="GO" id="GO:0005996">
    <property type="term" value="P:monosaccharide metabolic process"/>
    <property type="evidence" value="ECO:0007669"/>
    <property type="project" value="InterPro"/>
</dbReference>
<gene>
    <name evidence="3" type="ORF">S03H2_34434</name>
</gene>
<dbReference type="GO" id="GO:0016861">
    <property type="term" value="F:intramolecular oxidoreductase activity, interconverting aldoses and ketoses"/>
    <property type="evidence" value="ECO:0007669"/>
    <property type="project" value="InterPro"/>
</dbReference>
<proteinExistence type="predicted"/>
<dbReference type="InterPro" id="IPR009015">
    <property type="entry name" value="Fucose_isomerase_N/cen_sf"/>
</dbReference>
<keyword evidence="2" id="KW-0119">Carbohydrate metabolism</keyword>
<dbReference type="SUPFAM" id="SSF53743">
    <property type="entry name" value="FucI/AraA N-terminal and middle domains"/>
    <property type="match status" value="1"/>
</dbReference>
<evidence type="ECO:0000256" key="2">
    <source>
        <dbReference type="ARBA" id="ARBA00023277"/>
    </source>
</evidence>
<protein>
    <submittedName>
        <fullName evidence="3">Uncharacterized protein</fullName>
    </submittedName>
</protein>
<keyword evidence="1" id="KW-0413">Isomerase</keyword>
<organism evidence="3">
    <name type="scientific">marine sediment metagenome</name>
    <dbReference type="NCBI Taxonomy" id="412755"/>
    <lineage>
        <taxon>unclassified sequences</taxon>
        <taxon>metagenomes</taxon>
        <taxon>ecological metagenomes</taxon>
    </lineage>
</organism>
<sequence length="67" mass="7326">MEKIIESQRYDFTGVKCTFDLSDNYCSACLAQSRLSDRGFVTACLNDGNGALSAYILGLLRIGDEPV</sequence>
<reference evidence="3" key="1">
    <citation type="journal article" date="2014" name="Front. Microbiol.">
        <title>High frequency of phylogenetically diverse reductive dehalogenase-homologous genes in deep subseafloor sedimentary metagenomes.</title>
        <authorList>
            <person name="Kawai M."/>
            <person name="Futagami T."/>
            <person name="Toyoda A."/>
            <person name="Takaki Y."/>
            <person name="Nishi S."/>
            <person name="Hori S."/>
            <person name="Arai W."/>
            <person name="Tsubouchi T."/>
            <person name="Morono Y."/>
            <person name="Uchiyama I."/>
            <person name="Ito T."/>
            <person name="Fujiyama A."/>
            <person name="Inagaki F."/>
            <person name="Takami H."/>
        </authorList>
    </citation>
    <scope>NUCLEOTIDE SEQUENCE</scope>
    <source>
        <strain evidence="3">Expedition CK06-06</strain>
    </source>
</reference>
<comment type="caution">
    <text evidence="3">The sequence shown here is derived from an EMBL/GenBank/DDBJ whole genome shotgun (WGS) entry which is preliminary data.</text>
</comment>
<name>X1IDN1_9ZZZZ</name>
<evidence type="ECO:0000313" key="3">
    <source>
        <dbReference type="EMBL" id="GAH55693.1"/>
    </source>
</evidence>
<accession>X1IDN1</accession>